<keyword evidence="1" id="KW-1133">Transmembrane helix</keyword>
<keyword evidence="1" id="KW-0812">Transmembrane</keyword>
<sequence length="140" mass="14981">MAASAMATGTPKLRFSASNHGRLNPASKLKGSVKFLIDANNCPSSATSFQRSFPIRAFDSQTDEETPAFDEPNAAFIPQEDLSYVLKLGGGSMVGAAIIKYGSILFPEITRPNIVQALIMISAPVVIAVLLLIKQSRVKQ</sequence>
<evidence type="ECO:0000313" key="3">
    <source>
        <dbReference type="EMBL" id="MBA0587550.1"/>
    </source>
</evidence>
<reference evidence="3 5" key="2">
    <citation type="journal article" date="2019" name="Genome Biol. Evol.">
        <title>Insights into the evolution of the New World diploid cottons (Gossypium, subgenus Houzingenia) based on genome sequencing.</title>
        <authorList>
            <person name="Grover C.E."/>
            <person name="Arick M.A. 2nd"/>
            <person name="Thrash A."/>
            <person name="Conover J.L."/>
            <person name="Sanders W.S."/>
            <person name="Peterson D.G."/>
            <person name="Frelichowski J.E."/>
            <person name="Scheffler J.A."/>
            <person name="Scheffler B.E."/>
            <person name="Wendel J.F."/>
        </authorList>
    </citation>
    <scope>NUCLEOTIDE SEQUENCE [LARGE SCALE GENOMIC DNA]</scope>
    <source>
        <strain evidence="3">8</strain>
        <tissue evidence="3">Leaf</tissue>
    </source>
</reference>
<name>A0A0D2NPM9_GOSRA</name>
<dbReference type="Proteomes" id="UP000593578">
    <property type="component" value="Unassembled WGS sequence"/>
</dbReference>
<dbReference type="KEGG" id="gra:105799107"/>
<reference evidence="2 4" key="1">
    <citation type="journal article" date="2012" name="Nature">
        <title>Repeated polyploidization of Gossypium genomes and the evolution of spinnable cotton fibres.</title>
        <authorList>
            <person name="Paterson A.H."/>
            <person name="Wendel J.F."/>
            <person name="Gundlach H."/>
            <person name="Guo H."/>
            <person name="Jenkins J."/>
            <person name="Jin D."/>
            <person name="Llewellyn D."/>
            <person name="Showmaker K.C."/>
            <person name="Shu S."/>
            <person name="Udall J."/>
            <person name="Yoo M.J."/>
            <person name="Byers R."/>
            <person name="Chen W."/>
            <person name="Doron-Faigenboim A."/>
            <person name="Duke M.V."/>
            <person name="Gong L."/>
            <person name="Grimwood J."/>
            <person name="Grover C."/>
            <person name="Grupp K."/>
            <person name="Hu G."/>
            <person name="Lee T.H."/>
            <person name="Li J."/>
            <person name="Lin L."/>
            <person name="Liu T."/>
            <person name="Marler B.S."/>
            <person name="Page J.T."/>
            <person name="Roberts A.W."/>
            <person name="Romanel E."/>
            <person name="Sanders W.S."/>
            <person name="Szadkowski E."/>
            <person name="Tan X."/>
            <person name="Tang H."/>
            <person name="Xu C."/>
            <person name="Wang J."/>
            <person name="Wang Z."/>
            <person name="Zhang D."/>
            <person name="Zhang L."/>
            <person name="Ashrafi H."/>
            <person name="Bedon F."/>
            <person name="Bowers J.E."/>
            <person name="Brubaker C.L."/>
            <person name="Chee P.W."/>
            <person name="Das S."/>
            <person name="Gingle A.R."/>
            <person name="Haigler C.H."/>
            <person name="Harker D."/>
            <person name="Hoffmann L.V."/>
            <person name="Hovav R."/>
            <person name="Jones D.C."/>
            <person name="Lemke C."/>
            <person name="Mansoor S."/>
            <person name="ur Rahman M."/>
            <person name="Rainville L.N."/>
            <person name="Rambani A."/>
            <person name="Reddy U.K."/>
            <person name="Rong J.K."/>
            <person name="Saranga Y."/>
            <person name="Scheffler B.E."/>
            <person name="Scheffler J.A."/>
            <person name="Stelly D.M."/>
            <person name="Triplett B.A."/>
            <person name="Van Deynze A."/>
            <person name="Vaslin M.F."/>
            <person name="Waghmare V.N."/>
            <person name="Walford S.A."/>
            <person name="Wright R.J."/>
            <person name="Zaki E.A."/>
            <person name="Zhang T."/>
            <person name="Dennis E.S."/>
            <person name="Mayer K.F."/>
            <person name="Peterson D.G."/>
            <person name="Rokhsar D.S."/>
            <person name="Wang X."/>
            <person name="Schmutz J."/>
        </authorList>
    </citation>
    <scope>NUCLEOTIDE SEQUENCE [LARGE SCALE GENOMIC DNA]</scope>
</reference>
<dbReference type="EMBL" id="JABEZZ010000006">
    <property type="protein sequence ID" value="MBA0587550.1"/>
    <property type="molecule type" value="Genomic_DNA"/>
</dbReference>
<accession>A0A0D2NPM9</accession>
<dbReference type="eggNOG" id="ENOG502S9N3">
    <property type="taxonomic scope" value="Eukaryota"/>
</dbReference>
<evidence type="ECO:0000313" key="4">
    <source>
        <dbReference type="Proteomes" id="UP000032304"/>
    </source>
</evidence>
<dbReference type="OrthoDB" id="513929at2759"/>
<feature type="transmembrane region" description="Helical" evidence="1">
    <location>
        <begin position="84"/>
        <end position="102"/>
    </location>
</feature>
<dbReference type="Gramene" id="KJB35122">
    <property type="protein sequence ID" value="KJB35122"/>
    <property type="gene ID" value="B456_006G101400"/>
</dbReference>
<proteinExistence type="predicted"/>
<keyword evidence="4" id="KW-1185">Reference proteome</keyword>
<dbReference type="AlphaFoldDB" id="A0A0D2NPM9"/>
<evidence type="ECO:0000313" key="5">
    <source>
        <dbReference type="Proteomes" id="UP000593578"/>
    </source>
</evidence>
<feature type="transmembrane region" description="Helical" evidence="1">
    <location>
        <begin position="114"/>
        <end position="133"/>
    </location>
</feature>
<dbReference type="OMA" id="PHRIQAN"/>
<evidence type="ECO:0000256" key="1">
    <source>
        <dbReference type="SAM" id="Phobius"/>
    </source>
</evidence>
<gene>
    <name evidence="2" type="ORF">B456_006G101400</name>
    <name evidence="3" type="ORF">Gorai_000676</name>
</gene>
<organism evidence="2 4">
    <name type="scientific">Gossypium raimondii</name>
    <name type="common">Peruvian cotton</name>
    <name type="synonym">Gossypium klotzschianum subsp. raimondii</name>
    <dbReference type="NCBI Taxonomy" id="29730"/>
    <lineage>
        <taxon>Eukaryota</taxon>
        <taxon>Viridiplantae</taxon>
        <taxon>Streptophyta</taxon>
        <taxon>Embryophyta</taxon>
        <taxon>Tracheophyta</taxon>
        <taxon>Spermatophyta</taxon>
        <taxon>Magnoliopsida</taxon>
        <taxon>eudicotyledons</taxon>
        <taxon>Gunneridae</taxon>
        <taxon>Pentapetalae</taxon>
        <taxon>rosids</taxon>
        <taxon>malvids</taxon>
        <taxon>Malvales</taxon>
        <taxon>Malvaceae</taxon>
        <taxon>Malvoideae</taxon>
        <taxon>Gossypium</taxon>
    </lineage>
</organism>
<evidence type="ECO:0000313" key="2">
    <source>
        <dbReference type="EMBL" id="KJB35122.1"/>
    </source>
</evidence>
<dbReference type="PANTHER" id="PTHR37224">
    <property type="entry name" value="OS02G0804400 PROTEIN"/>
    <property type="match status" value="1"/>
</dbReference>
<reference evidence="3" key="3">
    <citation type="submission" date="2020-04" db="EMBL/GenBank/DDBJ databases">
        <authorList>
            <person name="Grover C.E."/>
            <person name="Arick M.A. II"/>
            <person name="Thrash A."/>
            <person name="Conover J.L."/>
            <person name="Sanders W.S."/>
            <person name="Peterson D.G."/>
            <person name="Scheffler J.A."/>
            <person name="Scheffler B.E."/>
            <person name="Wendel J.F."/>
        </authorList>
    </citation>
    <scope>NUCLEOTIDE SEQUENCE</scope>
    <source>
        <strain evidence="3">8</strain>
        <tissue evidence="3">Leaf</tissue>
    </source>
</reference>
<dbReference type="STRING" id="29730.A0A0D2NPM9"/>
<protein>
    <submittedName>
        <fullName evidence="2">Uncharacterized protein</fullName>
    </submittedName>
</protein>
<dbReference type="Proteomes" id="UP000032304">
    <property type="component" value="Chromosome 6"/>
</dbReference>
<keyword evidence="1" id="KW-0472">Membrane</keyword>
<dbReference type="EMBL" id="CM001745">
    <property type="protein sequence ID" value="KJB35122.1"/>
    <property type="molecule type" value="Genomic_DNA"/>
</dbReference>